<dbReference type="InterPro" id="IPR019026">
    <property type="entry name" value="Peptidase_M64_IgA"/>
</dbReference>
<proteinExistence type="predicted"/>
<dbReference type="Gene3D" id="3.40.390.10">
    <property type="entry name" value="Collagenase (Catalytic Domain)"/>
    <property type="match status" value="1"/>
</dbReference>
<dbReference type="GO" id="GO:0008237">
    <property type="term" value="F:metallopeptidase activity"/>
    <property type="evidence" value="ECO:0007669"/>
    <property type="project" value="InterPro"/>
</dbReference>
<feature type="domain" description="Secretion system C-terminal sorting" evidence="2">
    <location>
        <begin position="401"/>
        <end position="474"/>
    </location>
</feature>
<dbReference type="Pfam" id="PF09471">
    <property type="entry name" value="Peptidase_M64"/>
    <property type="match status" value="1"/>
</dbReference>
<evidence type="ECO:0000313" key="3">
    <source>
        <dbReference type="EMBL" id="SFZ89293.1"/>
    </source>
</evidence>
<dbReference type="Proteomes" id="UP000182544">
    <property type="component" value="Unassembled WGS sequence"/>
</dbReference>
<dbReference type="OrthoDB" id="127762at2"/>
<organism evidence="3 4">
    <name type="scientific">Flaviramulus basaltis</name>
    <dbReference type="NCBI Taxonomy" id="369401"/>
    <lineage>
        <taxon>Bacteria</taxon>
        <taxon>Pseudomonadati</taxon>
        <taxon>Bacteroidota</taxon>
        <taxon>Flavobacteriia</taxon>
        <taxon>Flavobacteriales</taxon>
        <taxon>Flavobacteriaceae</taxon>
        <taxon>Flaviramulus</taxon>
    </lineage>
</organism>
<keyword evidence="4" id="KW-1185">Reference proteome</keyword>
<dbReference type="STRING" id="369401.SAMN05428642_101126"/>
<gene>
    <name evidence="3" type="ORF">SAMN05428642_101126</name>
</gene>
<sequence>MKHVLFLILFLVNVMQVSSQIFDVETLKLSGDTNKRINLVILSDGYQESELNQFTIDATDFMNDMFSQSPFAEYVDYFNVYIIKVPSNESGADHPGTANDVTEPASPVLNVDTYFNATFDAYGFHRLLFYEIDGSYANNTEAKIYDVLANNFPSYDQALILVNSNVYGGSGGIFPMASKGVVNGVKATEIAIHELGHSLFDLKDEYFPLDEIYFSEAINMTQQSDPSLITWKNWLGTNGIGIYPYNNSGFAANWYRPHQGCKMRYLSYPFCSVCKEGIIEKIHDLVSPIDSYTPSSNMVNSPSFPIDFQLNLINPIPNTLQRVWTLNASNFTNNVDAVSLIETDLVEGTNTLKTVVNDATTLLKTDNHETIHVYTVTWTINYSALGVEDINSIMNNLSITIYPNPTNNIINFKFENSNNLNLKIDVVGLDGKKLKSLLVSNYETQQLDISNLSAGIYLTNFYANNTLVASKKIVKN</sequence>
<name>A0A1K2IA54_9FLAO</name>
<dbReference type="NCBIfam" id="TIGR04183">
    <property type="entry name" value="Por_Secre_tail"/>
    <property type="match status" value="1"/>
</dbReference>
<accession>A0A1K2IA54</accession>
<keyword evidence="1" id="KW-0732">Signal</keyword>
<reference evidence="3 4" key="1">
    <citation type="submission" date="2016-10" db="EMBL/GenBank/DDBJ databases">
        <authorList>
            <person name="de Groot N.N."/>
        </authorList>
    </citation>
    <scope>NUCLEOTIDE SEQUENCE [LARGE SCALE GENOMIC DNA]</scope>
    <source>
        <strain evidence="3 4">DSM 18180</strain>
    </source>
</reference>
<evidence type="ECO:0000259" key="2">
    <source>
        <dbReference type="Pfam" id="PF18962"/>
    </source>
</evidence>
<dbReference type="InterPro" id="IPR026444">
    <property type="entry name" value="Secre_tail"/>
</dbReference>
<evidence type="ECO:0000256" key="1">
    <source>
        <dbReference type="ARBA" id="ARBA00022729"/>
    </source>
</evidence>
<dbReference type="EMBL" id="FPKV01000001">
    <property type="protein sequence ID" value="SFZ89293.1"/>
    <property type="molecule type" value="Genomic_DNA"/>
</dbReference>
<dbReference type="InterPro" id="IPR024079">
    <property type="entry name" value="MetalloPept_cat_dom_sf"/>
</dbReference>
<protein>
    <submittedName>
        <fullName evidence="3">Por secretion system C-terminal sorting domain-containing protein</fullName>
    </submittedName>
</protein>
<dbReference type="AlphaFoldDB" id="A0A1K2IA54"/>
<dbReference type="Pfam" id="PF18962">
    <property type="entry name" value="Por_Secre_tail"/>
    <property type="match status" value="1"/>
</dbReference>
<evidence type="ECO:0000313" key="4">
    <source>
        <dbReference type="Proteomes" id="UP000182544"/>
    </source>
</evidence>
<dbReference type="RefSeq" id="WP_072399635.1">
    <property type="nucleotide sequence ID" value="NZ_FPKV01000001.1"/>
</dbReference>